<keyword evidence="2" id="KW-1185">Reference proteome</keyword>
<organism evidence="1 2">
    <name type="scientific">Shewanella avicenniae</name>
    <dbReference type="NCBI Taxonomy" id="2814294"/>
    <lineage>
        <taxon>Bacteria</taxon>
        <taxon>Pseudomonadati</taxon>
        <taxon>Pseudomonadota</taxon>
        <taxon>Gammaproteobacteria</taxon>
        <taxon>Alteromonadales</taxon>
        <taxon>Shewanellaceae</taxon>
        <taxon>Shewanella</taxon>
    </lineage>
</organism>
<proteinExistence type="predicted"/>
<name>A0ABX7QPB6_9GAMM</name>
<dbReference type="Proteomes" id="UP000662770">
    <property type="component" value="Chromosome"/>
</dbReference>
<evidence type="ECO:0000313" key="1">
    <source>
        <dbReference type="EMBL" id="QSX32556.1"/>
    </source>
</evidence>
<dbReference type="EMBL" id="CP071503">
    <property type="protein sequence ID" value="QSX32556.1"/>
    <property type="molecule type" value="Genomic_DNA"/>
</dbReference>
<protein>
    <recommendedName>
        <fullName evidence="3">Transposase</fullName>
    </recommendedName>
</protein>
<reference evidence="1 2" key="1">
    <citation type="submission" date="2021-03" db="EMBL/GenBank/DDBJ databases">
        <title>Novel species identification of genus Shewanella.</title>
        <authorList>
            <person name="Liu G."/>
            <person name="Zhang Q."/>
        </authorList>
    </citation>
    <scope>NUCLEOTIDE SEQUENCE [LARGE SCALE GENOMIC DNA]</scope>
    <source>
        <strain evidence="1 2">FJAT-51800</strain>
    </source>
</reference>
<dbReference type="RefSeq" id="WP_207353798.1">
    <property type="nucleotide sequence ID" value="NZ_CP071503.1"/>
</dbReference>
<evidence type="ECO:0008006" key="3">
    <source>
        <dbReference type="Google" id="ProtNLM"/>
    </source>
</evidence>
<gene>
    <name evidence="1" type="ORF">JYB87_12375</name>
</gene>
<evidence type="ECO:0000313" key="2">
    <source>
        <dbReference type="Proteomes" id="UP000662770"/>
    </source>
</evidence>
<accession>A0ABX7QPB6</accession>
<sequence length="45" mass="5329">MLNAWQVKLSAEFTVSKFIAEIRWFKNKMLANLMLFISLMNSAYE</sequence>